<evidence type="ECO:0000256" key="2">
    <source>
        <dbReference type="SAM" id="SignalP"/>
    </source>
</evidence>
<dbReference type="OrthoDB" id="64281at2759"/>
<dbReference type="Proteomes" id="UP000481858">
    <property type="component" value="Unassembled WGS sequence"/>
</dbReference>
<dbReference type="EMBL" id="WUBL01000125">
    <property type="protein sequence ID" value="KAF2965122.1"/>
    <property type="molecule type" value="Genomic_DNA"/>
</dbReference>
<feature type="signal peptide" evidence="2">
    <location>
        <begin position="1"/>
        <end position="22"/>
    </location>
</feature>
<keyword evidence="2" id="KW-0732">Signal</keyword>
<sequence>MSLKSVTVAAISLLAAVPTTNAHTWVEYLYQISSTGAFTGKPGYPIGYIPRTQGVSDDVHQNKILDTSTNPAICKPLSSSDATQYPPLQAAAGDYIALQYQENGHVTQPELTLRPYRGGNVYVYGTTQHQDSDGINDVLNSWTADGKGGNQKGKLLATHYFDDGQCFQDAPGNPIAAERKAKYGVDQLFCQTDIQLPMDLPADGTYTLMWVWDWPRIISDSQNVTEIYTSCAQINLSGSGKGEGVKAVPSIKFGSHDNIASAAISSQVHNLIEATTLGIGTNSPPAPTGLGDITSSSDPTPSSTKKGKHHSHIKTVTVTADPETVTQVYTVTVGGDSNNGDSTARPSTSTTPTSTTAVSTTTTPAPTKQTVTSPVVPFPTSFVPVTSVRGFLKVRAARVTGQARRDSFRGLF</sequence>
<dbReference type="AlphaFoldDB" id="A0A7C8IS21"/>
<dbReference type="InterPro" id="IPR055915">
    <property type="entry name" value="DUF7492"/>
</dbReference>
<protein>
    <recommendedName>
        <fullName evidence="3">DUF7492 domain-containing protein</fullName>
    </recommendedName>
</protein>
<gene>
    <name evidence="4" type="ORF">GQX73_g8450</name>
</gene>
<reference evidence="4 5" key="1">
    <citation type="submission" date="2019-12" db="EMBL/GenBank/DDBJ databases">
        <title>Draft genome sequence of the ascomycete Xylaria multiplex DSM 110363.</title>
        <authorList>
            <person name="Buettner E."/>
            <person name="Kellner H."/>
        </authorList>
    </citation>
    <scope>NUCLEOTIDE SEQUENCE [LARGE SCALE GENOMIC DNA]</scope>
    <source>
        <strain evidence="4 5">DSM 110363</strain>
    </source>
</reference>
<feature type="domain" description="DUF7492" evidence="3">
    <location>
        <begin position="21"/>
        <end position="264"/>
    </location>
</feature>
<name>A0A7C8IS21_9PEZI</name>
<feature type="chain" id="PRO_5028965842" description="DUF7492 domain-containing protein" evidence="2">
    <location>
        <begin position="23"/>
        <end position="412"/>
    </location>
</feature>
<dbReference type="InParanoid" id="A0A7C8IS21"/>
<proteinExistence type="predicted"/>
<keyword evidence="5" id="KW-1185">Reference proteome</keyword>
<feature type="region of interest" description="Disordered" evidence="1">
    <location>
        <begin position="279"/>
        <end position="314"/>
    </location>
</feature>
<evidence type="ECO:0000313" key="4">
    <source>
        <dbReference type="EMBL" id="KAF2965122.1"/>
    </source>
</evidence>
<evidence type="ECO:0000256" key="1">
    <source>
        <dbReference type="SAM" id="MobiDB-lite"/>
    </source>
</evidence>
<feature type="compositionally biased region" description="Low complexity" evidence="1">
    <location>
        <begin position="294"/>
        <end position="304"/>
    </location>
</feature>
<comment type="caution">
    <text evidence="4">The sequence shown here is derived from an EMBL/GenBank/DDBJ whole genome shotgun (WGS) entry which is preliminary data.</text>
</comment>
<organism evidence="4 5">
    <name type="scientific">Xylaria multiplex</name>
    <dbReference type="NCBI Taxonomy" id="323545"/>
    <lineage>
        <taxon>Eukaryota</taxon>
        <taxon>Fungi</taxon>
        <taxon>Dikarya</taxon>
        <taxon>Ascomycota</taxon>
        <taxon>Pezizomycotina</taxon>
        <taxon>Sordariomycetes</taxon>
        <taxon>Xylariomycetidae</taxon>
        <taxon>Xylariales</taxon>
        <taxon>Xylariaceae</taxon>
        <taxon>Xylaria</taxon>
    </lineage>
</organism>
<feature type="region of interest" description="Disordered" evidence="1">
    <location>
        <begin position="332"/>
        <end position="370"/>
    </location>
</feature>
<evidence type="ECO:0000313" key="5">
    <source>
        <dbReference type="Proteomes" id="UP000481858"/>
    </source>
</evidence>
<dbReference type="Pfam" id="PF24320">
    <property type="entry name" value="DUF7492"/>
    <property type="match status" value="1"/>
</dbReference>
<feature type="compositionally biased region" description="Low complexity" evidence="1">
    <location>
        <begin position="342"/>
        <end position="370"/>
    </location>
</feature>
<accession>A0A7C8IS21</accession>
<evidence type="ECO:0000259" key="3">
    <source>
        <dbReference type="Pfam" id="PF24320"/>
    </source>
</evidence>